<dbReference type="EMBL" id="LR797477">
    <property type="protein sequence ID" value="CAB4219364.1"/>
    <property type="molecule type" value="Genomic_DNA"/>
</dbReference>
<evidence type="ECO:0000313" key="5">
    <source>
        <dbReference type="EMBL" id="CAB4219364.1"/>
    </source>
</evidence>
<dbReference type="EMBL" id="LR796494">
    <property type="protein sequence ID" value="CAB4147891.1"/>
    <property type="molecule type" value="Genomic_DNA"/>
</dbReference>
<organism evidence="5">
    <name type="scientific">uncultured Caudovirales phage</name>
    <dbReference type="NCBI Taxonomy" id="2100421"/>
    <lineage>
        <taxon>Viruses</taxon>
        <taxon>Duplodnaviria</taxon>
        <taxon>Heunggongvirae</taxon>
        <taxon>Uroviricota</taxon>
        <taxon>Caudoviricetes</taxon>
        <taxon>Peduoviridae</taxon>
        <taxon>Maltschvirus</taxon>
        <taxon>Maltschvirus maltsch</taxon>
    </lineage>
</organism>
<feature type="region of interest" description="Disordered" evidence="1">
    <location>
        <begin position="473"/>
        <end position="492"/>
    </location>
</feature>
<evidence type="ECO:0000313" key="3">
    <source>
        <dbReference type="EMBL" id="CAB4177931.1"/>
    </source>
</evidence>
<evidence type="ECO:0000313" key="2">
    <source>
        <dbReference type="EMBL" id="CAB4147891.1"/>
    </source>
</evidence>
<evidence type="ECO:0000256" key="1">
    <source>
        <dbReference type="SAM" id="MobiDB-lite"/>
    </source>
</evidence>
<name>A0A6J5SXB2_9CAUD</name>
<gene>
    <name evidence="3" type="ORF">UFOVP1012_7</name>
    <name evidence="4" type="ORF">UFOVP1164_2</name>
    <name evidence="5" type="ORF">UFOVP1614_21</name>
    <name evidence="2" type="ORF">UFOVP508_56</name>
</gene>
<evidence type="ECO:0000313" key="4">
    <source>
        <dbReference type="EMBL" id="CAB4187774.1"/>
    </source>
</evidence>
<proteinExistence type="predicted"/>
<accession>A0A6J5SXB2</accession>
<reference evidence="5" key="1">
    <citation type="submission" date="2020-05" db="EMBL/GenBank/DDBJ databases">
        <authorList>
            <person name="Chiriac C."/>
            <person name="Salcher M."/>
            <person name="Ghai R."/>
            <person name="Kavagutti S V."/>
        </authorList>
    </citation>
    <scope>NUCLEOTIDE SEQUENCE</scope>
</reference>
<dbReference type="EMBL" id="LR796965">
    <property type="protein sequence ID" value="CAB4177931.1"/>
    <property type="molecule type" value="Genomic_DNA"/>
</dbReference>
<dbReference type="EMBL" id="LR797119">
    <property type="protein sequence ID" value="CAB4187774.1"/>
    <property type="molecule type" value="Genomic_DNA"/>
</dbReference>
<sequence length="492" mass="51654">MPIDPNIALGVKPIEQTNMLGQLGQVMAIRQAQQGYESENALRNFYSQGGDTTTAEGRRKLMAASPITGMKLIGQQSEIAARDLGSTEKAIKLYKDQIGGVTDSASAASLMTAVYSNPLTRPFVESMAPLDKALSAIPNDPAALEQWKRGFGLTADKLFVDANTMASNQARIQAAGIGAGATMRGQDITDRRSREQFQYNIDNPVMQPLAGEKVVNGEKVPAYFGYDPRSNSMVEVSMPTVTVGAPTTINTPTNALAPTTAPANVNALAMPPAGAPTSPVARPATAAMPSAVAPSAAMPSAASPTSVVPGGANAPAAVRFGPKSTAENLTEAQGKSTGFALRAKQASDILDIVGKDGKIQPGVLKRVGESVPLVGEGLGTMLNFTQSAPEQRVEQAQRSFVNAILRQESGAAINESEFNNAKKQYFPQPGDSKDVIEQKRLNRETAVKSLEVAAGPGMKQAAPTTGIKAGTVEEGYRFKGGDPANKNNWVKE</sequence>
<protein>
    <submittedName>
        <fullName evidence="5">Uncharacterized protein</fullName>
    </submittedName>
</protein>